<dbReference type="RefSeq" id="WP_205371974.1">
    <property type="nucleotide sequence ID" value="NZ_JAFEJA010000001.1"/>
</dbReference>
<evidence type="ECO:0000256" key="1">
    <source>
        <dbReference type="ARBA" id="ARBA00023015"/>
    </source>
</evidence>
<organism evidence="3 4">
    <name type="scientific">Streptomyces zhihengii</name>
    <dbReference type="NCBI Taxonomy" id="1818004"/>
    <lineage>
        <taxon>Bacteria</taxon>
        <taxon>Bacillati</taxon>
        <taxon>Actinomycetota</taxon>
        <taxon>Actinomycetes</taxon>
        <taxon>Kitasatosporales</taxon>
        <taxon>Streptomycetaceae</taxon>
        <taxon>Streptomyces</taxon>
    </lineage>
</organism>
<evidence type="ECO:0000313" key="3">
    <source>
        <dbReference type="EMBL" id="MBM9617617.1"/>
    </source>
</evidence>
<sequence length="93" mass="9888">MTPHRREVAVPHLTHDLLADLALGNAAAGGADEALRHLARCGPCRGRLARLDRVVAAAHGIEEPDLPAAPPERVWREILRELTPPSGNAEPAG</sequence>
<proteinExistence type="predicted"/>
<protein>
    <recommendedName>
        <fullName evidence="5">Zinc-finger domain-containing protein</fullName>
    </recommendedName>
</protein>
<dbReference type="InterPro" id="IPR041916">
    <property type="entry name" value="Anti_sigma_zinc_sf"/>
</dbReference>
<keyword evidence="2" id="KW-0804">Transcription</keyword>
<reference evidence="3 4" key="1">
    <citation type="journal article" date="2016" name="Arch. Microbiol.">
        <title>Streptomyces zhihengii sp. nov., isolated from rhizospheric soil of Psammosilene tunicoides.</title>
        <authorList>
            <person name="Huang M.J."/>
            <person name="Fei J.J."/>
            <person name="Salam N."/>
            <person name="Kim C.J."/>
            <person name="Hozzein W.N."/>
            <person name="Xiao M."/>
            <person name="Huang H.Q."/>
            <person name="Li W.J."/>
        </authorList>
    </citation>
    <scope>NUCLEOTIDE SEQUENCE [LARGE SCALE GENOMIC DNA]</scope>
    <source>
        <strain evidence="3 4">YIM T102</strain>
    </source>
</reference>
<accession>A0ABS2UJ87</accession>
<evidence type="ECO:0008006" key="5">
    <source>
        <dbReference type="Google" id="ProtNLM"/>
    </source>
</evidence>
<keyword evidence="4" id="KW-1185">Reference proteome</keyword>
<comment type="caution">
    <text evidence="3">The sequence shown here is derived from an EMBL/GenBank/DDBJ whole genome shotgun (WGS) entry which is preliminary data.</text>
</comment>
<dbReference type="EMBL" id="JAFEJA010000001">
    <property type="protein sequence ID" value="MBM9617617.1"/>
    <property type="molecule type" value="Genomic_DNA"/>
</dbReference>
<dbReference type="Gene3D" id="1.10.10.1320">
    <property type="entry name" value="Anti-sigma factor, zinc-finger domain"/>
    <property type="match status" value="1"/>
</dbReference>
<evidence type="ECO:0000256" key="2">
    <source>
        <dbReference type="ARBA" id="ARBA00023163"/>
    </source>
</evidence>
<name>A0ABS2UJ87_9ACTN</name>
<dbReference type="Proteomes" id="UP000664109">
    <property type="component" value="Unassembled WGS sequence"/>
</dbReference>
<gene>
    <name evidence="3" type="ORF">JE024_02475</name>
</gene>
<keyword evidence="1" id="KW-0805">Transcription regulation</keyword>
<evidence type="ECO:0000313" key="4">
    <source>
        <dbReference type="Proteomes" id="UP000664109"/>
    </source>
</evidence>